<dbReference type="Pfam" id="PF01351">
    <property type="entry name" value="RNase_HII"/>
    <property type="match status" value="1"/>
</dbReference>
<accession>A0A0R1GWS2</accession>
<evidence type="ECO:0000313" key="19">
    <source>
        <dbReference type="Proteomes" id="UP000050909"/>
    </source>
</evidence>
<dbReference type="InterPro" id="IPR022898">
    <property type="entry name" value="RNase_HII"/>
</dbReference>
<dbReference type="GO" id="GO:0043137">
    <property type="term" value="P:DNA replication, removal of RNA primer"/>
    <property type="evidence" value="ECO:0007669"/>
    <property type="project" value="TreeGrafter"/>
</dbReference>
<dbReference type="InterPro" id="IPR012337">
    <property type="entry name" value="RNaseH-like_sf"/>
</dbReference>
<evidence type="ECO:0000256" key="4">
    <source>
        <dbReference type="ARBA" id="ARBA00004496"/>
    </source>
</evidence>
<dbReference type="PANTHER" id="PTHR10954">
    <property type="entry name" value="RIBONUCLEASE H2 SUBUNIT A"/>
    <property type="match status" value="1"/>
</dbReference>
<feature type="binding site" evidence="14 15">
    <location>
        <position position="88"/>
    </location>
    <ligand>
        <name>a divalent metal cation</name>
        <dbReference type="ChEBI" id="CHEBI:60240"/>
    </ligand>
</feature>
<evidence type="ECO:0000256" key="10">
    <source>
        <dbReference type="ARBA" id="ARBA00022723"/>
    </source>
</evidence>
<name>A0A0R1GWS2_9LACO</name>
<dbReference type="NCBIfam" id="NF000594">
    <property type="entry name" value="PRK00015.1-1"/>
    <property type="match status" value="1"/>
</dbReference>
<evidence type="ECO:0000256" key="3">
    <source>
        <dbReference type="ARBA" id="ARBA00004065"/>
    </source>
</evidence>
<evidence type="ECO:0000256" key="2">
    <source>
        <dbReference type="ARBA" id="ARBA00001946"/>
    </source>
</evidence>
<dbReference type="PATRIC" id="fig|1423722.3.peg.235"/>
<evidence type="ECO:0000256" key="9">
    <source>
        <dbReference type="ARBA" id="ARBA00022722"/>
    </source>
</evidence>
<dbReference type="InterPro" id="IPR024567">
    <property type="entry name" value="RNase_HII/HIII_dom"/>
</dbReference>
<evidence type="ECO:0000313" key="18">
    <source>
        <dbReference type="EMBL" id="KRK38544.1"/>
    </source>
</evidence>
<dbReference type="EC" id="3.1.26.4" evidence="6 14"/>
<comment type="similarity">
    <text evidence="5 14 16">Belongs to the RNase HII family.</text>
</comment>
<keyword evidence="9 14" id="KW-0540">Nuclease</keyword>
<dbReference type="InterPro" id="IPR001352">
    <property type="entry name" value="RNase_HII/HIII"/>
</dbReference>
<evidence type="ECO:0000256" key="6">
    <source>
        <dbReference type="ARBA" id="ARBA00012180"/>
    </source>
</evidence>
<dbReference type="GO" id="GO:0032299">
    <property type="term" value="C:ribonuclease H2 complex"/>
    <property type="evidence" value="ECO:0007669"/>
    <property type="project" value="TreeGrafter"/>
</dbReference>
<dbReference type="HAMAP" id="MF_00052_B">
    <property type="entry name" value="RNase_HII_B"/>
    <property type="match status" value="1"/>
</dbReference>
<organism evidence="18 19">
    <name type="scientific">Amylolactobacillus amylotrophicus DSM 20534</name>
    <dbReference type="NCBI Taxonomy" id="1423722"/>
    <lineage>
        <taxon>Bacteria</taxon>
        <taxon>Bacillati</taxon>
        <taxon>Bacillota</taxon>
        <taxon>Bacilli</taxon>
        <taxon>Lactobacillales</taxon>
        <taxon>Lactobacillaceae</taxon>
        <taxon>Amylolactobacillus</taxon>
    </lineage>
</organism>
<proteinExistence type="inferred from homology"/>
<dbReference type="GO" id="GO:0006298">
    <property type="term" value="P:mismatch repair"/>
    <property type="evidence" value="ECO:0007669"/>
    <property type="project" value="TreeGrafter"/>
</dbReference>
<comment type="cofactor">
    <cofactor evidence="2">
        <name>Mg(2+)</name>
        <dbReference type="ChEBI" id="CHEBI:18420"/>
    </cofactor>
</comment>
<comment type="subcellular location">
    <subcellularLocation>
        <location evidence="4 14">Cytoplasm</location>
    </subcellularLocation>
</comment>
<comment type="function">
    <text evidence="3 14 16">Endonuclease that specifically degrades the RNA of RNA-DNA hybrids.</text>
</comment>
<evidence type="ECO:0000256" key="13">
    <source>
        <dbReference type="ARBA" id="ARBA00023211"/>
    </source>
</evidence>
<comment type="caution">
    <text evidence="18">The sequence shown here is derived from an EMBL/GenBank/DDBJ whole genome shotgun (WGS) entry which is preliminary data.</text>
</comment>
<evidence type="ECO:0000256" key="15">
    <source>
        <dbReference type="PROSITE-ProRule" id="PRU01319"/>
    </source>
</evidence>
<keyword evidence="10 14" id="KW-0479">Metal-binding</keyword>
<evidence type="ECO:0000256" key="5">
    <source>
        <dbReference type="ARBA" id="ARBA00007383"/>
    </source>
</evidence>
<evidence type="ECO:0000256" key="1">
    <source>
        <dbReference type="ARBA" id="ARBA00000077"/>
    </source>
</evidence>
<dbReference type="GO" id="GO:0003723">
    <property type="term" value="F:RNA binding"/>
    <property type="evidence" value="ECO:0007669"/>
    <property type="project" value="UniProtKB-UniRule"/>
</dbReference>
<comment type="cofactor">
    <cofactor evidence="14 15">
        <name>Mn(2+)</name>
        <dbReference type="ChEBI" id="CHEBI:29035"/>
    </cofactor>
    <cofactor evidence="14 15">
        <name>Mg(2+)</name>
        <dbReference type="ChEBI" id="CHEBI:18420"/>
    </cofactor>
    <text evidence="14 15">Manganese or magnesium. Binds 1 divalent metal ion per monomer in the absence of substrate. May bind a second metal ion after substrate binding.</text>
</comment>
<dbReference type="EMBL" id="AZCV01000001">
    <property type="protein sequence ID" value="KRK38544.1"/>
    <property type="molecule type" value="Genomic_DNA"/>
</dbReference>
<dbReference type="SUPFAM" id="SSF53098">
    <property type="entry name" value="Ribonuclease H-like"/>
    <property type="match status" value="1"/>
</dbReference>
<evidence type="ECO:0000256" key="8">
    <source>
        <dbReference type="ARBA" id="ARBA00022490"/>
    </source>
</evidence>
<feature type="binding site" evidence="14 15">
    <location>
        <position position="89"/>
    </location>
    <ligand>
        <name>a divalent metal cation</name>
        <dbReference type="ChEBI" id="CHEBI:60240"/>
    </ligand>
</feature>
<evidence type="ECO:0000256" key="12">
    <source>
        <dbReference type="ARBA" id="ARBA00022801"/>
    </source>
</evidence>
<dbReference type="PANTHER" id="PTHR10954:SF18">
    <property type="entry name" value="RIBONUCLEASE HII"/>
    <property type="match status" value="1"/>
</dbReference>
<dbReference type="AlphaFoldDB" id="A0A0R1GWS2"/>
<reference evidence="18 19" key="1">
    <citation type="journal article" date="2015" name="Genome Announc.">
        <title>Expanding the biotechnology potential of lactobacilli through comparative genomics of 213 strains and associated genera.</title>
        <authorList>
            <person name="Sun Z."/>
            <person name="Harris H.M."/>
            <person name="McCann A."/>
            <person name="Guo C."/>
            <person name="Argimon S."/>
            <person name="Zhang W."/>
            <person name="Yang X."/>
            <person name="Jeffery I.B."/>
            <person name="Cooney J.C."/>
            <person name="Kagawa T.F."/>
            <person name="Liu W."/>
            <person name="Song Y."/>
            <person name="Salvetti E."/>
            <person name="Wrobel A."/>
            <person name="Rasinkangas P."/>
            <person name="Parkhill J."/>
            <person name="Rea M.C."/>
            <person name="O'Sullivan O."/>
            <person name="Ritari J."/>
            <person name="Douillard F.P."/>
            <person name="Paul Ross R."/>
            <person name="Yang R."/>
            <person name="Briner A.E."/>
            <person name="Felis G.E."/>
            <person name="de Vos W.M."/>
            <person name="Barrangou R."/>
            <person name="Klaenhammer T.R."/>
            <person name="Caufield P.W."/>
            <person name="Cui Y."/>
            <person name="Zhang H."/>
            <person name="O'Toole P.W."/>
        </authorList>
    </citation>
    <scope>NUCLEOTIDE SEQUENCE [LARGE SCALE GENOMIC DNA]</scope>
    <source>
        <strain evidence="18 19">DSM 20534</strain>
    </source>
</reference>
<dbReference type="NCBIfam" id="NF000595">
    <property type="entry name" value="PRK00015.1-3"/>
    <property type="match status" value="1"/>
</dbReference>
<feature type="domain" description="RNase H type-2" evidence="17">
    <location>
        <begin position="82"/>
        <end position="270"/>
    </location>
</feature>
<dbReference type="CDD" id="cd07182">
    <property type="entry name" value="RNase_HII_bacteria_HII_like"/>
    <property type="match status" value="1"/>
</dbReference>
<dbReference type="PROSITE" id="PS51975">
    <property type="entry name" value="RNASE_H_2"/>
    <property type="match status" value="1"/>
</dbReference>
<dbReference type="RefSeq" id="WP_082611550.1">
    <property type="nucleotide sequence ID" value="NZ_AZCV01000001.1"/>
</dbReference>
<keyword evidence="11 14" id="KW-0255">Endonuclease</keyword>
<protein>
    <recommendedName>
        <fullName evidence="7 14">Ribonuclease HII</fullName>
        <shortName evidence="14">RNase HII</shortName>
        <ecNumber evidence="6 14">3.1.26.4</ecNumber>
    </recommendedName>
</protein>
<dbReference type="GO" id="GO:0005737">
    <property type="term" value="C:cytoplasm"/>
    <property type="evidence" value="ECO:0007669"/>
    <property type="project" value="UniProtKB-SubCell"/>
</dbReference>
<feature type="binding site" evidence="14 15">
    <location>
        <position position="180"/>
    </location>
    <ligand>
        <name>a divalent metal cation</name>
        <dbReference type="ChEBI" id="CHEBI:60240"/>
    </ligand>
</feature>
<keyword evidence="12 14" id="KW-0378">Hydrolase</keyword>
<evidence type="ECO:0000256" key="11">
    <source>
        <dbReference type="ARBA" id="ARBA00022759"/>
    </source>
</evidence>
<gene>
    <name evidence="14" type="primary">rnhB</name>
    <name evidence="18" type="ORF">FC62_GL000231</name>
</gene>
<evidence type="ECO:0000259" key="17">
    <source>
        <dbReference type="PROSITE" id="PS51975"/>
    </source>
</evidence>
<dbReference type="FunFam" id="3.30.420.10:FF:000006">
    <property type="entry name" value="Ribonuclease HII"/>
    <property type="match status" value="1"/>
</dbReference>
<evidence type="ECO:0000256" key="16">
    <source>
        <dbReference type="RuleBase" id="RU003515"/>
    </source>
</evidence>
<dbReference type="InterPro" id="IPR036397">
    <property type="entry name" value="RNaseH_sf"/>
</dbReference>
<dbReference type="Proteomes" id="UP000050909">
    <property type="component" value="Unassembled WGS sequence"/>
</dbReference>
<evidence type="ECO:0000256" key="14">
    <source>
        <dbReference type="HAMAP-Rule" id="MF_00052"/>
    </source>
</evidence>
<keyword evidence="19" id="KW-1185">Reference proteome</keyword>
<dbReference type="Gene3D" id="3.30.420.10">
    <property type="entry name" value="Ribonuclease H-like superfamily/Ribonuclease H"/>
    <property type="match status" value="1"/>
</dbReference>
<dbReference type="GO" id="GO:0030145">
    <property type="term" value="F:manganese ion binding"/>
    <property type="evidence" value="ECO:0007669"/>
    <property type="project" value="UniProtKB-UniRule"/>
</dbReference>
<comment type="catalytic activity">
    <reaction evidence="1 14 15 16">
        <text>Endonucleolytic cleavage to 5'-phosphomonoester.</text>
        <dbReference type="EC" id="3.1.26.4"/>
    </reaction>
</comment>
<dbReference type="GO" id="GO:0004523">
    <property type="term" value="F:RNA-DNA hybrid ribonuclease activity"/>
    <property type="evidence" value="ECO:0007669"/>
    <property type="project" value="UniProtKB-UniRule"/>
</dbReference>
<evidence type="ECO:0000256" key="7">
    <source>
        <dbReference type="ARBA" id="ARBA00019179"/>
    </source>
</evidence>
<keyword evidence="13 14" id="KW-0464">Manganese</keyword>
<keyword evidence="8 14" id="KW-0963">Cytoplasm</keyword>
<sequence length="271" mass="29785">MTRQDRPLTETKQPSLLALKDILFTNSLPPSAEFLAALAKDTRSGAQKLRQRYEKGLLQEAKRSAAFEARFALEREYWTTHKYIAGVDEVGRGPLAGPVVSAAVILPKDFSVLDVNDSKQLTKHKRDELFLKIIEQAVAVGIGIESAQVIDQVNIYEATRLAMAAAVSQLDIQPTLLLVDAMQVPVEIEQVRLVKGDAKSNSIAAASIVAKVLRDRLMDSYDAVFPGYGFSSNAGYGTNEHLLGLERLGACFIHRRSFAPVSQYLVAQDKN</sequence>